<keyword evidence="3" id="KW-1185">Reference proteome</keyword>
<dbReference type="Proteomes" id="UP001479933">
    <property type="component" value="Chromosome"/>
</dbReference>
<name>A0ABZ2TXL4_9ACTN</name>
<accession>A0ABZ2TXL4</accession>
<sequence>MRSHLDGIGDLRFDDTTGRYFTSRLHVEAFGGDCEFSLDEFEDEQEADVVRRIRNFCAIDRSVLTDATDALFAYYRDVAHALDFDEEVVPVLTRDQVWSNVVFNRRPHVEFEDGHWYVTSEEECSWEEEHGLQLVFTDGVALTRVGAYDGHLTHRSAWGKGYEIPDGAVYWSPTSEK</sequence>
<proteinExistence type="predicted"/>
<dbReference type="Pfam" id="PF22481">
    <property type="entry name" value="DUF6985"/>
    <property type="match status" value="1"/>
</dbReference>
<dbReference type="RefSeq" id="WP_066161906.1">
    <property type="nucleotide sequence ID" value="NZ_CP136137.1"/>
</dbReference>
<reference evidence="2 3" key="1">
    <citation type="journal article" date="2023" name="Virus Evol.">
        <title>Computational host range prediction-The good, the bad, and the ugly.</title>
        <authorList>
            <person name="Howell A.A."/>
            <person name="Versoza C.J."/>
            <person name="Pfeifer S.P."/>
        </authorList>
    </citation>
    <scope>NUCLEOTIDE SEQUENCE [LARGE SCALE GENOMIC DNA]</scope>
    <source>
        <strain evidence="2 3">1610/1b</strain>
    </source>
</reference>
<evidence type="ECO:0000313" key="2">
    <source>
        <dbReference type="EMBL" id="WYY06152.1"/>
    </source>
</evidence>
<feature type="domain" description="DUF6985" evidence="1">
    <location>
        <begin position="8"/>
        <end position="152"/>
    </location>
</feature>
<evidence type="ECO:0000313" key="3">
    <source>
        <dbReference type="Proteomes" id="UP001479933"/>
    </source>
</evidence>
<dbReference type="EMBL" id="CP136137">
    <property type="protein sequence ID" value="WYY06152.1"/>
    <property type="molecule type" value="Genomic_DNA"/>
</dbReference>
<dbReference type="InterPro" id="IPR054254">
    <property type="entry name" value="DUF6985"/>
</dbReference>
<protein>
    <recommendedName>
        <fullName evidence="1">DUF6985 domain-containing protein</fullName>
    </recommendedName>
</protein>
<gene>
    <name evidence="2" type="ORF">RVF87_13840</name>
</gene>
<evidence type="ECO:0000259" key="1">
    <source>
        <dbReference type="Pfam" id="PF22481"/>
    </source>
</evidence>
<organism evidence="2 3">
    <name type="scientific">Gordonia hydrophobica</name>
    <dbReference type="NCBI Taxonomy" id="40516"/>
    <lineage>
        <taxon>Bacteria</taxon>
        <taxon>Bacillati</taxon>
        <taxon>Actinomycetota</taxon>
        <taxon>Actinomycetes</taxon>
        <taxon>Mycobacteriales</taxon>
        <taxon>Gordoniaceae</taxon>
        <taxon>Gordonia</taxon>
    </lineage>
</organism>